<name>A0A085NA40_9BILA</name>
<dbReference type="Proteomes" id="UP000030758">
    <property type="component" value="Unassembled WGS sequence"/>
</dbReference>
<accession>A0A085NA40</accession>
<dbReference type="AlphaFoldDB" id="A0A085NA40"/>
<sequence length="150" mass="16267">MFFMVGITKNELHGVQQDAVRIGPVTSDVFRLSLTAPPAHITAAPLCSLPSNAWKGVPIPHLHSFPQVVVNGISDTSSRNSIAARRNPLPGVQSVPRTPSIAIQVHCDVIPWQMFSYCPFHCSVNPTLSRNRTAALPLMRPNLLPAGRST</sequence>
<evidence type="ECO:0000313" key="1">
    <source>
        <dbReference type="EMBL" id="KFD49677.1"/>
    </source>
</evidence>
<dbReference type="Proteomes" id="UP000030764">
    <property type="component" value="Unassembled WGS sequence"/>
</dbReference>
<dbReference type="EMBL" id="KL363266">
    <property type="protein sequence ID" value="KFD49677.1"/>
    <property type="molecule type" value="Genomic_DNA"/>
</dbReference>
<protein>
    <submittedName>
        <fullName evidence="2">Uncharacterized protein</fullName>
    </submittedName>
</protein>
<keyword evidence="3" id="KW-1185">Reference proteome</keyword>
<proteinExistence type="predicted"/>
<evidence type="ECO:0000313" key="3">
    <source>
        <dbReference type="Proteomes" id="UP000030764"/>
    </source>
</evidence>
<gene>
    <name evidence="1" type="ORF">M513_09509</name>
    <name evidence="2" type="ORF">M514_09509</name>
</gene>
<organism evidence="2">
    <name type="scientific">Trichuris suis</name>
    <name type="common">pig whipworm</name>
    <dbReference type="NCBI Taxonomy" id="68888"/>
    <lineage>
        <taxon>Eukaryota</taxon>
        <taxon>Metazoa</taxon>
        <taxon>Ecdysozoa</taxon>
        <taxon>Nematoda</taxon>
        <taxon>Enoplea</taxon>
        <taxon>Dorylaimia</taxon>
        <taxon>Trichinellida</taxon>
        <taxon>Trichuridae</taxon>
        <taxon>Trichuris</taxon>
    </lineage>
</organism>
<dbReference type="EMBL" id="KL367526">
    <property type="protein sequence ID" value="KFD66336.1"/>
    <property type="molecule type" value="Genomic_DNA"/>
</dbReference>
<reference evidence="2 3" key="1">
    <citation type="journal article" date="2014" name="Nat. Genet.">
        <title>Genome and transcriptome of the porcine whipworm Trichuris suis.</title>
        <authorList>
            <person name="Jex A.R."/>
            <person name="Nejsum P."/>
            <person name="Schwarz E.M."/>
            <person name="Hu L."/>
            <person name="Young N.D."/>
            <person name="Hall R.S."/>
            <person name="Korhonen P.K."/>
            <person name="Liao S."/>
            <person name="Thamsborg S."/>
            <person name="Xia J."/>
            <person name="Xu P."/>
            <person name="Wang S."/>
            <person name="Scheerlinck J.P."/>
            <person name="Hofmann A."/>
            <person name="Sternberg P.W."/>
            <person name="Wang J."/>
            <person name="Gasser R.B."/>
        </authorList>
    </citation>
    <scope>NUCLEOTIDE SEQUENCE [LARGE SCALE GENOMIC DNA]</scope>
    <source>
        <strain evidence="2">DCEP-RM93F</strain>
        <strain evidence="1">DCEP-RM93M</strain>
    </source>
</reference>
<evidence type="ECO:0000313" key="2">
    <source>
        <dbReference type="EMBL" id="KFD66336.1"/>
    </source>
</evidence>